<dbReference type="EMBL" id="CAIE01000018">
    <property type="protein sequence ID" value="CCH17489.1"/>
    <property type="molecule type" value="Genomic_DNA"/>
</dbReference>
<keyword evidence="3" id="KW-1185">Reference proteome</keyword>
<dbReference type="Proteomes" id="UP000003448">
    <property type="component" value="Unassembled WGS sequence"/>
</dbReference>
<gene>
    <name evidence="2" type="ORF">MILUP08_42410</name>
</gene>
<proteinExistence type="predicted"/>
<evidence type="ECO:0000313" key="3">
    <source>
        <dbReference type="Proteomes" id="UP000003448"/>
    </source>
</evidence>
<name>I0L0Z2_9ACTN</name>
<protein>
    <submittedName>
        <fullName evidence="2">Uncharacterized protein</fullName>
    </submittedName>
</protein>
<comment type="caution">
    <text evidence="2">The sequence shown here is derived from an EMBL/GenBank/DDBJ whole genome shotgun (WGS) entry which is preliminary data.</text>
</comment>
<evidence type="ECO:0000313" key="2">
    <source>
        <dbReference type="EMBL" id="CCH17489.1"/>
    </source>
</evidence>
<organism evidence="2 3">
    <name type="scientific">Micromonospora lupini str. Lupac 08</name>
    <dbReference type="NCBI Taxonomy" id="1150864"/>
    <lineage>
        <taxon>Bacteria</taxon>
        <taxon>Bacillati</taxon>
        <taxon>Actinomycetota</taxon>
        <taxon>Actinomycetes</taxon>
        <taxon>Micromonosporales</taxon>
        <taxon>Micromonosporaceae</taxon>
        <taxon>Micromonospora</taxon>
    </lineage>
</organism>
<dbReference type="AlphaFoldDB" id="I0L0Z2"/>
<reference evidence="3" key="1">
    <citation type="journal article" date="2012" name="J. Bacteriol.">
        <title>Genome Sequence of Micromonospora lupini Lupac 08, Isolated from Root Nodules of Lupinus angustifolius.</title>
        <authorList>
            <person name="Alonso-Vega P."/>
            <person name="Normand P."/>
            <person name="Bacigalupe R."/>
            <person name="Pujic P."/>
            <person name="Lajus A."/>
            <person name="Vallenet D."/>
            <person name="Carro L."/>
            <person name="Coll P."/>
            <person name="Trujillo M.E."/>
        </authorList>
    </citation>
    <scope>NUCLEOTIDE SEQUENCE [LARGE SCALE GENOMIC DNA]</scope>
    <source>
        <strain evidence="3">Lupac 08</strain>
    </source>
</reference>
<feature type="region of interest" description="Disordered" evidence="1">
    <location>
        <begin position="1"/>
        <end position="57"/>
    </location>
</feature>
<evidence type="ECO:0000256" key="1">
    <source>
        <dbReference type="SAM" id="MobiDB-lite"/>
    </source>
</evidence>
<sequence length="57" mass="5973">MGPDRHGSQDPPQDDLSDSVRRRPGADTRVGPPHVGALSPQVRPDSGRHAGRGIVPG</sequence>
<accession>I0L0Z2</accession>